<dbReference type="Gene3D" id="2.60.40.790">
    <property type="match status" value="1"/>
</dbReference>
<dbReference type="InterPro" id="IPR031107">
    <property type="entry name" value="Small_HSP"/>
</dbReference>
<protein>
    <submittedName>
        <fullName evidence="2">Molecular chaperone</fullName>
    </submittedName>
</protein>
<evidence type="ECO:0000259" key="1">
    <source>
        <dbReference type="PROSITE" id="PS01031"/>
    </source>
</evidence>
<dbReference type="SUPFAM" id="SSF49764">
    <property type="entry name" value="HSP20-like chaperones"/>
    <property type="match status" value="1"/>
</dbReference>
<dbReference type="AlphaFoldDB" id="A0A5J4L7N2"/>
<sequence length="135" mass="15719">MEKWDPFSLRERINKLFEASQTNRGITDSSTWMPALDIYETPEEFVVKAELPEVTESDINIIVEGNILRISGERRFSCEGRSYYQAERPYGAFFRSFHLPFDVDKDNIRAVLNDGILKIILPKNVKDLPKHIEIK</sequence>
<dbReference type="PANTHER" id="PTHR11527">
    <property type="entry name" value="HEAT-SHOCK PROTEIN 20 FAMILY MEMBER"/>
    <property type="match status" value="1"/>
</dbReference>
<dbReference type="PROSITE" id="PS01031">
    <property type="entry name" value="SHSP"/>
    <property type="match status" value="1"/>
</dbReference>
<evidence type="ECO:0000313" key="2">
    <source>
        <dbReference type="EMBL" id="GER94179.1"/>
    </source>
</evidence>
<accession>A0A5J4L7N2</accession>
<organism evidence="2">
    <name type="scientific">hot springs metagenome</name>
    <dbReference type="NCBI Taxonomy" id="433727"/>
    <lineage>
        <taxon>unclassified sequences</taxon>
        <taxon>metagenomes</taxon>
        <taxon>ecological metagenomes</taxon>
    </lineage>
</organism>
<dbReference type="Pfam" id="PF00011">
    <property type="entry name" value="HSP20"/>
    <property type="match status" value="1"/>
</dbReference>
<proteinExistence type="predicted"/>
<dbReference type="CDD" id="cd06464">
    <property type="entry name" value="ACD_sHsps-like"/>
    <property type="match status" value="1"/>
</dbReference>
<comment type="caution">
    <text evidence="2">The sequence shown here is derived from an EMBL/GenBank/DDBJ whole genome shotgun (WGS) entry which is preliminary data.</text>
</comment>
<feature type="domain" description="SHSP" evidence="1">
    <location>
        <begin position="27"/>
        <end position="135"/>
    </location>
</feature>
<name>A0A5J4L7N2_9ZZZZ</name>
<gene>
    <name evidence="2" type="ORF">A45J_1938</name>
</gene>
<dbReference type="InterPro" id="IPR002068">
    <property type="entry name" value="A-crystallin/Hsp20_dom"/>
</dbReference>
<reference evidence="2" key="1">
    <citation type="submission" date="2019-10" db="EMBL/GenBank/DDBJ databases">
        <title>Metagenomic sequencing of thiosulfate-disproportionating enrichment culture.</title>
        <authorList>
            <person name="Umezawa K."/>
            <person name="Kojima H."/>
            <person name="Fukui M."/>
        </authorList>
    </citation>
    <scope>NUCLEOTIDE SEQUENCE</scope>
    <source>
        <strain evidence="2">45J</strain>
    </source>
</reference>
<dbReference type="InterPro" id="IPR008978">
    <property type="entry name" value="HSP20-like_chaperone"/>
</dbReference>
<dbReference type="EMBL" id="BLAB01000001">
    <property type="protein sequence ID" value="GER94179.1"/>
    <property type="molecule type" value="Genomic_DNA"/>
</dbReference>